<keyword evidence="6" id="KW-0648">Protein biosynthesis</keyword>
<comment type="similarity">
    <text evidence="3">Belongs to the GreA/GreB family. GreB subfamily.</text>
</comment>
<evidence type="ECO:0000313" key="6">
    <source>
        <dbReference type="EMBL" id="WZW86872.1"/>
    </source>
</evidence>
<gene>
    <name evidence="3 6" type="primary">greB</name>
    <name evidence="6" type="ORF">WMO13_05640</name>
</gene>
<dbReference type="PROSITE" id="PS00829">
    <property type="entry name" value="GREAB_1"/>
    <property type="match status" value="1"/>
</dbReference>
<dbReference type="Gene3D" id="1.10.287.180">
    <property type="entry name" value="Transcription elongation factor, GreA/GreB, N-terminal domain"/>
    <property type="match status" value="1"/>
</dbReference>
<evidence type="ECO:0000313" key="7">
    <source>
        <dbReference type="Proteomes" id="UP001449178"/>
    </source>
</evidence>
<dbReference type="InterPro" id="IPR022691">
    <property type="entry name" value="Tscrpt_elong_fac_GreA/B_N"/>
</dbReference>
<dbReference type="PANTHER" id="PTHR30437:SF6">
    <property type="entry name" value="TRANSCRIPTION ELONGATION FACTOR GREB"/>
    <property type="match status" value="1"/>
</dbReference>
<keyword evidence="6" id="KW-0251">Elongation factor</keyword>
<evidence type="ECO:0000256" key="2">
    <source>
        <dbReference type="ARBA" id="ARBA00023163"/>
    </source>
</evidence>
<dbReference type="InterPro" id="IPR036953">
    <property type="entry name" value="GreA/GreB_C_sf"/>
</dbReference>
<comment type="function">
    <text evidence="3">Necessary for efficient RNA polymerase transcription elongation past template-encoded arresting sites. The arresting sites in DNA have the property of trapping a certain fraction of elongating RNA polymerases that pass through, resulting in locked ternary complexes. Cleavage of the nascent transcript by cleavage factors such as GreA or GreB allows the resumption of elongation from the new 3'terminus. GreB releases sequences of up to 9 nucleotides in length.</text>
</comment>
<dbReference type="SUPFAM" id="SSF54534">
    <property type="entry name" value="FKBP-like"/>
    <property type="match status" value="1"/>
</dbReference>
<dbReference type="Pfam" id="PF03449">
    <property type="entry name" value="GreA_GreB_N"/>
    <property type="match status" value="1"/>
</dbReference>
<dbReference type="InterPro" id="IPR001437">
    <property type="entry name" value="Tscrpt_elong_fac_GreA/B_C"/>
</dbReference>
<dbReference type="PIRSF" id="PIRSF006092">
    <property type="entry name" value="GreA_GreB"/>
    <property type="match status" value="1"/>
</dbReference>
<organism evidence="6 7">
    <name type="scientific">Ignatzschineria larvae DSM 13226</name>
    <dbReference type="NCBI Taxonomy" id="1111732"/>
    <lineage>
        <taxon>Bacteria</taxon>
        <taxon>Pseudomonadati</taxon>
        <taxon>Pseudomonadota</taxon>
        <taxon>Gammaproteobacteria</taxon>
        <taxon>Cardiobacteriales</taxon>
        <taxon>Ignatzschineriaceae</taxon>
        <taxon>Ignatzschineria</taxon>
    </lineage>
</organism>
<dbReference type="InterPro" id="IPR018151">
    <property type="entry name" value="TF_GreA/GreB_CS"/>
</dbReference>
<dbReference type="NCBIfam" id="TIGR01461">
    <property type="entry name" value="greB"/>
    <property type="match status" value="1"/>
</dbReference>
<dbReference type="InterPro" id="IPR023459">
    <property type="entry name" value="Tscrpt_elong_fac_GreA/B_fam"/>
</dbReference>
<sequence length="175" mass="20345">MSVNLITPEGLALLQKELDFLWRIERPEITQKVTWAAGLGDRSENADYQFNKQKLRAIDRRVRHLRKRLELLRPVPYSPSQEGKIYFGAWVRLSDEEENSLYFRIVGADEIAHHRDYASINSPIAKACLGKEVDDEVIVRTELLEKQWFIDEIHYGVPDEIRAELEAPLQSSEAR</sequence>
<protein>
    <recommendedName>
        <fullName evidence="3">Transcription elongation factor GreB</fullName>
    </recommendedName>
    <alternativeName>
        <fullName evidence="3">Transcript cleavage factor GreB</fullName>
    </alternativeName>
</protein>
<dbReference type="InterPro" id="IPR006358">
    <property type="entry name" value="Tscrpt_elong_fac_GreB"/>
</dbReference>
<keyword evidence="7" id="KW-1185">Reference proteome</keyword>
<proteinExistence type="inferred from homology"/>
<keyword evidence="1 3" id="KW-0805">Transcription regulation</keyword>
<evidence type="ECO:0000256" key="1">
    <source>
        <dbReference type="ARBA" id="ARBA00023015"/>
    </source>
</evidence>
<evidence type="ECO:0000259" key="4">
    <source>
        <dbReference type="Pfam" id="PF01272"/>
    </source>
</evidence>
<dbReference type="RefSeq" id="WP_051396234.1">
    <property type="nucleotide sequence ID" value="NZ_AZOD01000017.1"/>
</dbReference>
<dbReference type="SUPFAM" id="SSF46557">
    <property type="entry name" value="GreA transcript cleavage protein, N-terminal domain"/>
    <property type="match status" value="1"/>
</dbReference>
<accession>A0ABZ3BXP1</accession>
<feature type="domain" description="Transcription elongation factor GreA/GreB N-terminal" evidence="5">
    <location>
        <begin position="5"/>
        <end position="70"/>
    </location>
</feature>
<name>A0ABZ3BXP1_9GAMM</name>
<feature type="domain" description="Transcription elongation factor GreA/GreB C-terminal" evidence="4">
    <location>
        <begin position="81"/>
        <end position="155"/>
    </location>
</feature>
<dbReference type="Proteomes" id="UP001449178">
    <property type="component" value="Chromosome"/>
</dbReference>
<evidence type="ECO:0000259" key="5">
    <source>
        <dbReference type="Pfam" id="PF03449"/>
    </source>
</evidence>
<reference evidence="6 7" key="1">
    <citation type="submission" date="2024-03" db="EMBL/GenBank/DDBJ databases">
        <title>Complete Genome Sequence and Annotation of Ignatzschineria larvae DSM 13226.</title>
        <authorList>
            <person name="Cantrell E."/>
            <person name="Burcham Z.M."/>
        </authorList>
    </citation>
    <scope>NUCLEOTIDE SEQUENCE [LARGE SCALE GENOMIC DNA]</scope>
    <source>
        <strain evidence="6 7">DSM 13226</strain>
    </source>
</reference>
<dbReference type="EMBL" id="CP150637">
    <property type="protein sequence ID" value="WZW86872.1"/>
    <property type="molecule type" value="Genomic_DNA"/>
</dbReference>
<dbReference type="NCBIfam" id="NF002506">
    <property type="entry name" value="PRK01885.1"/>
    <property type="match status" value="1"/>
</dbReference>
<keyword evidence="2 3" id="KW-0804">Transcription</keyword>
<dbReference type="GO" id="GO:0003746">
    <property type="term" value="F:translation elongation factor activity"/>
    <property type="evidence" value="ECO:0007669"/>
    <property type="project" value="UniProtKB-KW"/>
</dbReference>
<evidence type="ECO:0000256" key="3">
    <source>
        <dbReference type="HAMAP-Rule" id="MF_00930"/>
    </source>
</evidence>
<dbReference type="Gene3D" id="3.10.50.30">
    <property type="entry name" value="Transcription elongation factor, GreA/GreB, C-terminal domain"/>
    <property type="match status" value="1"/>
</dbReference>
<dbReference type="InterPro" id="IPR036805">
    <property type="entry name" value="Tscrpt_elong_fac_GreA/B_N_sf"/>
</dbReference>
<dbReference type="HAMAP" id="MF_00930">
    <property type="entry name" value="GreB"/>
    <property type="match status" value="1"/>
</dbReference>
<dbReference type="Pfam" id="PF01272">
    <property type="entry name" value="GreA_GreB"/>
    <property type="match status" value="1"/>
</dbReference>
<keyword evidence="3" id="KW-0238">DNA-binding</keyword>
<dbReference type="PANTHER" id="PTHR30437">
    <property type="entry name" value="TRANSCRIPTION ELONGATION FACTOR GREA"/>
    <property type="match status" value="1"/>
</dbReference>